<keyword evidence="2" id="KW-1185">Reference proteome</keyword>
<dbReference type="EnsemblPlants" id="TraesCS1B02G146300.1">
    <property type="protein sequence ID" value="TraesCS1B02G146300.1"/>
    <property type="gene ID" value="TraesCS1B02G146300"/>
</dbReference>
<dbReference type="Proteomes" id="UP000019116">
    <property type="component" value="Chromosome 1B"/>
</dbReference>
<sequence length="123" mass="13797">MSTLLCVRLSDASLCPLPKRYGLLQFTQCLGEEFVASNEKMSLENLGEGRRPMTGRRSRLSRSASKRINSTENILVLYVCLRSPRDAVIDSDWSLKFGTLRIKASSFQKLLVVAHALEQLGNH</sequence>
<protein>
    <submittedName>
        <fullName evidence="1">Uncharacterized protein</fullName>
    </submittedName>
</protein>
<dbReference type="Gramene" id="TraesWEE_scaffold_019774_01G000100.1">
    <property type="protein sequence ID" value="TraesWEE_scaffold_019774_01G000100.1"/>
    <property type="gene ID" value="TraesWEE_scaffold_019774_01G000100"/>
</dbReference>
<reference evidence="1" key="1">
    <citation type="submission" date="2018-08" db="EMBL/GenBank/DDBJ databases">
        <authorList>
            <person name="Rossello M."/>
        </authorList>
    </citation>
    <scope>NUCLEOTIDE SEQUENCE [LARGE SCALE GENOMIC DNA]</scope>
    <source>
        <strain evidence="1">cv. Chinese Spring</strain>
    </source>
</reference>
<organism evidence="1">
    <name type="scientific">Triticum aestivum</name>
    <name type="common">Wheat</name>
    <dbReference type="NCBI Taxonomy" id="4565"/>
    <lineage>
        <taxon>Eukaryota</taxon>
        <taxon>Viridiplantae</taxon>
        <taxon>Streptophyta</taxon>
        <taxon>Embryophyta</taxon>
        <taxon>Tracheophyta</taxon>
        <taxon>Spermatophyta</taxon>
        <taxon>Magnoliopsida</taxon>
        <taxon>Liliopsida</taxon>
        <taxon>Poales</taxon>
        <taxon>Poaceae</taxon>
        <taxon>BOP clade</taxon>
        <taxon>Pooideae</taxon>
        <taxon>Triticodae</taxon>
        <taxon>Triticeae</taxon>
        <taxon>Triticinae</taxon>
        <taxon>Triticum</taxon>
    </lineage>
</organism>
<proteinExistence type="predicted"/>
<evidence type="ECO:0000313" key="1">
    <source>
        <dbReference type="EnsemblPlants" id="TraesCS1B02G146300.1"/>
    </source>
</evidence>
<evidence type="ECO:0000313" key="2">
    <source>
        <dbReference type="Proteomes" id="UP000019116"/>
    </source>
</evidence>
<name>A0A3B5YUG4_WHEAT</name>
<dbReference type="Gramene" id="TraesCS1B02G146300.1">
    <property type="protein sequence ID" value="TraesCS1B02G146300.1"/>
    <property type="gene ID" value="TraesCS1B02G146300"/>
</dbReference>
<dbReference type="Gramene" id="TraesROB_scaffold_013859_01G000100.1">
    <property type="protein sequence ID" value="TraesROB_scaffold_013859_01G000100.1"/>
    <property type="gene ID" value="TraesROB_scaffold_013859_01G000100"/>
</dbReference>
<accession>A0A3B5YUG4</accession>
<dbReference type="Gramene" id="TraesCAD_scaffold_028148_01G000100.1">
    <property type="protein sequence ID" value="TraesCAD_scaffold_028148_01G000100.1"/>
    <property type="gene ID" value="TraesCAD_scaffold_028148_01G000100"/>
</dbReference>
<dbReference type="Gramene" id="TraesCLE_scaffold_013189_01G000100.1">
    <property type="protein sequence ID" value="TraesCLE_scaffold_013189_01G000100.1"/>
    <property type="gene ID" value="TraesCLE_scaffold_013189_01G000100"/>
</dbReference>
<dbReference type="AlphaFoldDB" id="A0A3B5YUG4"/>
<reference evidence="1" key="2">
    <citation type="submission" date="2018-10" db="UniProtKB">
        <authorList>
            <consortium name="EnsemblPlants"/>
        </authorList>
    </citation>
    <scope>IDENTIFICATION</scope>
</reference>